<dbReference type="InterPro" id="IPR029069">
    <property type="entry name" value="HotDog_dom_sf"/>
</dbReference>
<dbReference type="PANTHER" id="PTHR34487">
    <property type="entry name" value="ACYL-ACP THIOESTERASE"/>
    <property type="match status" value="1"/>
</dbReference>
<organism evidence="2 3">
    <name type="scientific">Pomacea canaliculata</name>
    <name type="common">Golden apple snail</name>
    <dbReference type="NCBI Taxonomy" id="400727"/>
    <lineage>
        <taxon>Eukaryota</taxon>
        <taxon>Metazoa</taxon>
        <taxon>Spiralia</taxon>
        <taxon>Lophotrochozoa</taxon>
        <taxon>Mollusca</taxon>
        <taxon>Gastropoda</taxon>
        <taxon>Caenogastropoda</taxon>
        <taxon>Architaenioglossa</taxon>
        <taxon>Ampullarioidea</taxon>
        <taxon>Ampullariidae</taxon>
        <taxon>Pomacea</taxon>
    </lineage>
</organism>
<sequence length="262" mass="28898">MEEKNAFVEGEQTSSKLSTDSWEHRRKSHMESLNIQLDVTASSSHCAVVQHPGLAPEAISSDGEIMLYDMLTAENMIFMVAARFIIGDSSYDPDVRKFPLQVVVKLGHIGKTSLSIISTVNTLGGHAMITAVTQMVLIDRSTRRSTPLPEQWRQSYTSRTSSKDPLRVDLQKPPSEAIAGQSPQLRGQQLLQKMAAGIREMRVVYANESREGDVLDVHVWELEDGGVVCSVSKDNQTLCQVTLIFQNSSTPVQLCPSNINGL</sequence>
<accession>A0A2T7PQD5</accession>
<name>A0A2T7PQD5_POMCA</name>
<dbReference type="SUPFAM" id="SSF54637">
    <property type="entry name" value="Thioesterase/thiol ester dehydrase-isomerase"/>
    <property type="match status" value="1"/>
</dbReference>
<dbReference type="EMBL" id="PZQS01000002">
    <property type="protein sequence ID" value="PVD35642.1"/>
    <property type="molecule type" value="Genomic_DNA"/>
</dbReference>
<feature type="region of interest" description="Disordered" evidence="1">
    <location>
        <begin position="1"/>
        <end position="23"/>
    </location>
</feature>
<evidence type="ECO:0000256" key="1">
    <source>
        <dbReference type="SAM" id="MobiDB-lite"/>
    </source>
</evidence>
<keyword evidence="3" id="KW-1185">Reference proteome</keyword>
<evidence type="ECO:0000313" key="3">
    <source>
        <dbReference type="Proteomes" id="UP000245119"/>
    </source>
</evidence>
<proteinExistence type="predicted"/>
<dbReference type="PANTHER" id="PTHR34487:SF1">
    <property type="entry name" value="ACYL-ACP THIOESTERASE"/>
    <property type="match status" value="1"/>
</dbReference>
<dbReference type="Proteomes" id="UP000245119">
    <property type="component" value="Linkage Group LG2"/>
</dbReference>
<protein>
    <submittedName>
        <fullName evidence="2">Uncharacterized protein</fullName>
    </submittedName>
</protein>
<feature type="compositionally biased region" description="Polar residues" evidence="1">
    <location>
        <begin position="11"/>
        <end position="20"/>
    </location>
</feature>
<dbReference type="Gene3D" id="3.10.129.10">
    <property type="entry name" value="Hotdog Thioesterase"/>
    <property type="match status" value="1"/>
</dbReference>
<comment type="caution">
    <text evidence="2">The sequence shown here is derived from an EMBL/GenBank/DDBJ whole genome shotgun (WGS) entry which is preliminary data.</text>
</comment>
<dbReference type="OrthoDB" id="6278306at2759"/>
<gene>
    <name evidence="2" type="ORF">C0Q70_02605</name>
</gene>
<feature type="region of interest" description="Disordered" evidence="1">
    <location>
        <begin position="148"/>
        <end position="168"/>
    </location>
</feature>
<reference evidence="2 3" key="1">
    <citation type="submission" date="2018-04" db="EMBL/GenBank/DDBJ databases">
        <title>The genome of golden apple snail Pomacea canaliculata provides insight into stress tolerance and invasive adaptation.</title>
        <authorList>
            <person name="Liu C."/>
            <person name="Liu B."/>
            <person name="Ren Y."/>
            <person name="Zhang Y."/>
            <person name="Wang H."/>
            <person name="Li S."/>
            <person name="Jiang F."/>
            <person name="Yin L."/>
            <person name="Zhang G."/>
            <person name="Qian W."/>
            <person name="Fan W."/>
        </authorList>
    </citation>
    <scope>NUCLEOTIDE SEQUENCE [LARGE SCALE GENOMIC DNA]</scope>
    <source>
        <strain evidence="2">SZHN2017</strain>
        <tissue evidence="2">Muscle</tissue>
    </source>
</reference>
<evidence type="ECO:0000313" key="2">
    <source>
        <dbReference type="EMBL" id="PVD35642.1"/>
    </source>
</evidence>
<dbReference type="AlphaFoldDB" id="A0A2T7PQD5"/>